<dbReference type="InterPro" id="IPR052202">
    <property type="entry name" value="Yeast_MetPath_Reg"/>
</dbReference>
<dbReference type="Pfam" id="PF01596">
    <property type="entry name" value="Methyltransf_3"/>
    <property type="match status" value="1"/>
</dbReference>
<comment type="subcellular location">
    <subcellularLocation>
        <location evidence="1">Nucleus</location>
    </subcellularLocation>
</comment>
<dbReference type="InterPro" id="IPR029063">
    <property type="entry name" value="SAM-dependent_MTases_sf"/>
</dbReference>
<dbReference type="HOGENOM" id="CLU_243805_0_0_1"/>
<evidence type="ECO:0000256" key="10">
    <source>
        <dbReference type="ARBA" id="ARBA00023242"/>
    </source>
</evidence>
<dbReference type="OrthoDB" id="9970124at2759"/>
<feature type="region of interest" description="Disordered" evidence="12">
    <location>
        <begin position="991"/>
        <end position="1024"/>
    </location>
</feature>
<dbReference type="InParanoid" id="V5GF65"/>
<keyword evidence="4" id="KW-0949">S-adenosyl-L-methionine</keyword>
<keyword evidence="8" id="KW-0238">DNA-binding</keyword>
<dbReference type="SUPFAM" id="SSF51735">
    <property type="entry name" value="NAD(P)-binding Rossmann-fold domains"/>
    <property type="match status" value="1"/>
</dbReference>
<evidence type="ECO:0000313" key="14">
    <source>
        <dbReference type="EMBL" id="GAD99597.1"/>
    </source>
</evidence>
<dbReference type="GO" id="GO:0005634">
    <property type="term" value="C:nucleus"/>
    <property type="evidence" value="ECO:0007669"/>
    <property type="project" value="UniProtKB-SubCell"/>
</dbReference>
<dbReference type="PANTHER" id="PTHR47782">
    <property type="entry name" value="ZN(II)2CYS6 TRANSCRIPTION FACTOR (EUROFUNG)-RELATED"/>
    <property type="match status" value="1"/>
</dbReference>
<sequence>MAPKIFITGSSGYVGGSTTKALLAAHPEYEVTALVRDQAQGNVINGAWPNVETVIGTLDDEAVLADEASKADVILNLASSDHLNAPKAIISGMARGKKGRFIHISGTGVLNDMSKGPGNPTPKVYDDIRDVREITSLPMTALHRDVDATVIAAGKEYGIPTAIVCPPMIHGVGSGPGKKRSIQIPYLIEGIVGRGKAFTVGEGNNIWDHIHVQDLASAFVRLTEEATKPNGGAATWGLDGYYFAEAGEFAWKEVVSDLAQLLHTSGKISSSEVDKLSVDEAVKFHPWAPVLWGGNCRSRASRLHKLGWKPVTVKITPCLPEMDGRELELLKHIFSLPDLERSIRNNPAAILNEIDRFSATESHLIHVGPEKGAMVTSLIADEKPSLMVELGGYVGYSAILFGDAVRRAGGQKYISLELNPVNAAIANLLIDLAGLHDFISIVIAPAHLSLARLLAEGVLKDRIDILFIDHWKQRYLPDLWLIESLDLLKPGKSIIVADNILHRGLSDSYYIPWIQASPEEKQKILQKHTFKSPTGIDIRNTVIMGGVEGAEAAGIDLELVPGKPELVYEPIYKYHIGRNDAKEKDLGIHILTNKVLDISRSPCEGHLAFFPELYQEKGDDPCLRNAILSVSYLTLFNTSGVQQLQTHARKHYGAALSSLIASLESNELALRDEVVAASLFLSMFIDLSSERESILNPHIPGVFSLMRSWGQTQMSSKYGRRLFGWAVTQIMQAMFNRQYRYTALPDPVKSQYNPDIVYLAGIIAGKVSDFHNAADETRRILWSKAYNREATANLFYSLLKQTRSIFGDIDVWHKGIPRHWRCQYEAPTRDNTSETSEKAKRDPWTTCFLASSHAAQISFYLRILKCYDEFCSSGITPADLTFEDIPIDLFSNLDGRIRYLLDLICSTVTSTLGNIDKHGHFRLLPKSKLANGYTLLWPMWVVTNCEFATIEQTSLCRQGLQYIGTAMGCKYTRALEERIAYLEGRLSAVESKATDEPGNHTADPSVSFRSSQAPISPQATSRTASNPLGEIVGFLTLGSSLDAPTYVGSSSGLSLAVNLGEMVQATVWDKVLAHSSDPSSNPTGGRKGLNGAEEGGPSIGGKPIRMEDLIANAAEPPNEEMGKRILEAYINRLHPRYPFLDRNELWALHEKRFSLKGIPHERLSKTERFGLFKLYLVYSIGATMMQLSEKYTYTAPERFYMAALQHMCVVRELRSIQNIEAMTLLVVYHLRSASSHTVWYMIGLAMRICIDLGLHRKANLVNLDPFTAQMRRRLFWTVYYLERVIAISLGRPPSIPDSHIDLELPLNVNDDERDPAVLTSQPPAGLKTTLTFSNCLFQLRKIDSRIQHSIYRADRSLRTLRPKLDRLYLELEEWKSSATSCFSNSELDYPMLHYNRAVRLLIQPFLPLLSLSDPYYHICLRAAGEICQVHKRLHQTLEYGHSFLAVQTVFVAGITLLYALWTHTDQVWSVQMSNDIRACSTVLFVMGERAVWVKKYRDAFEILINAAMEKLQGDEALRAVGMAQMMAAQHGSGDFNRMSNTMSNSENMPQPNMRATYPSQTMQGSSIPDMTEATDDAMRMAMELAPWLDQGNNMPLWMPDFETLENLTAGSGP</sequence>
<keyword evidence="2" id="KW-0489">Methyltransferase</keyword>
<evidence type="ECO:0000256" key="6">
    <source>
        <dbReference type="ARBA" id="ARBA00022833"/>
    </source>
</evidence>
<accession>V5GF65</accession>
<dbReference type="Gene3D" id="3.40.50.150">
    <property type="entry name" value="Vaccinia Virus protein VP39"/>
    <property type="match status" value="1"/>
</dbReference>
<keyword evidence="3" id="KW-0808">Transferase</keyword>
<evidence type="ECO:0000256" key="7">
    <source>
        <dbReference type="ARBA" id="ARBA00023015"/>
    </source>
</evidence>
<dbReference type="PROSITE" id="PS51682">
    <property type="entry name" value="SAM_OMT_I"/>
    <property type="match status" value="1"/>
</dbReference>
<evidence type="ECO:0000313" key="15">
    <source>
        <dbReference type="Proteomes" id="UP000018001"/>
    </source>
</evidence>
<evidence type="ECO:0000256" key="1">
    <source>
        <dbReference type="ARBA" id="ARBA00004123"/>
    </source>
</evidence>
<keyword evidence="10" id="KW-0539">Nucleus</keyword>
<dbReference type="GO" id="GO:0000981">
    <property type="term" value="F:DNA-binding transcription factor activity, RNA polymerase II-specific"/>
    <property type="evidence" value="ECO:0007669"/>
    <property type="project" value="TreeGrafter"/>
</dbReference>
<evidence type="ECO:0000256" key="8">
    <source>
        <dbReference type="ARBA" id="ARBA00023125"/>
    </source>
</evidence>
<dbReference type="Proteomes" id="UP000018001">
    <property type="component" value="Unassembled WGS sequence"/>
</dbReference>
<dbReference type="GO" id="GO:0032259">
    <property type="term" value="P:methylation"/>
    <property type="evidence" value="ECO:0007669"/>
    <property type="project" value="UniProtKB-KW"/>
</dbReference>
<dbReference type="GO" id="GO:0008171">
    <property type="term" value="F:O-methyltransferase activity"/>
    <property type="evidence" value="ECO:0007669"/>
    <property type="project" value="InterPro"/>
</dbReference>
<feature type="region of interest" description="Disordered" evidence="12">
    <location>
        <begin position="1073"/>
        <end position="1103"/>
    </location>
</feature>
<keyword evidence="6" id="KW-0862">Zinc</keyword>
<dbReference type="SUPFAM" id="SSF53335">
    <property type="entry name" value="S-adenosyl-L-methionine-dependent methyltransferases"/>
    <property type="match status" value="1"/>
</dbReference>
<proteinExistence type="inferred from homology"/>
<dbReference type="Pfam" id="PF04082">
    <property type="entry name" value="Fungal_trans"/>
    <property type="match status" value="1"/>
</dbReference>
<dbReference type="GO" id="GO:0006351">
    <property type="term" value="P:DNA-templated transcription"/>
    <property type="evidence" value="ECO:0007669"/>
    <property type="project" value="InterPro"/>
</dbReference>
<keyword evidence="15" id="KW-1185">Reference proteome</keyword>
<evidence type="ECO:0000256" key="9">
    <source>
        <dbReference type="ARBA" id="ARBA00023163"/>
    </source>
</evidence>
<evidence type="ECO:0000256" key="11">
    <source>
        <dbReference type="ARBA" id="ARBA00023453"/>
    </source>
</evidence>
<evidence type="ECO:0000259" key="13">
    <source>
        <dbReference type="SMART" id="SM00906"/>
    </source>
</evidence>
<dbReference type="Gene3D" id="3.40.50.720">
    <property type="entry name" value="NAD(P)-binding Rossmann-like Domain"/>
    <property type="match status" value="1"/>
</dbReference>
<dbReference type="InterPro" id="IPR007219">
    <property type="entry name" value="XnlR_reg_dom"/>
</dbReference>
<comment type="caution">
    <text evidence="14">The sequence shown here is derived from an EMBL/GenBank/DDBJ whole genome shotgun (WGS) entry which is preliminary data.</text>
</comment>
<dbReference type="InterPro" id="IPR021858">
    <property type="entry name" value="Fun_TF"/>
</dbReference>
<dbReference type="GO" id="GO:0045944">
    <property type="term" value="P:positive regulation of transcription by RNA polymerase II"/>
    <property type="evidence" value="ECO:0007669"/>
    <property type="project" value="TreeGrafter"/>
</dbReference>
<dbReference type="Pfam" id="PF01370">
    <property type="entry name" value="Epimerase"/>
    <property type="match status" value="1"/>
</dbReference>
<evidence type="ECO:0000256" key="3">
    <source>
        <dbReference type="ARBA" id="ARBA00022679"/>
    </source>
</evidence>
<dbReference type="InterPro" id="IPR001509">
    <property type="entry name" value="Epimerase_deHydtase"/>
</dbReference>
<evidence type="ECO:0000256" key="12">
    <source>
        <dbReference type="SAM" id="MobiDB-lite"/>
    </source>
</evidence>
<reference evidence="15" key="1">
    <citation type="journal article" date="2014" name="Genome Announc.">
        <title>Draft genome sequence of the formaldehyde-resistant fungus Byssochlamys spectabilis No. 5 (anamorph Paecilomyces variotii No. 5) (NBRC109023).</title>
        <authorList>
            <person name="Oka T."/>
            <person name="Ekino K."/>
            <person name="Fukuda K."/>
            <person name="Nomura Y."/>
        </authorList>
    </citation>
    <scope>NUCLEOTIDE SEQUENCE [LARGE SCALE GENOMIC DNA]</scope>
    <source>
        <strain evidence="15">No. 5 / NBRC 109023</strain>
    </source>
</reference>
<keyword evidence="5" id="KW-0479">Metal-binding</keyword>
<organism evidence="14 15">
    <name type="scientific">Byssochlamys spectabilis (strain No. 5 / NBRC 109023)</name>
    <name type="common">Paecilomyces variotii</name>
    <dbReference type="NCBI Taxonomy" id="1356009"/>
    <lineage>
        <taxon>Eukaryota</taxon>
        <taxon>Fungi</taxon>
        <taxon>Dikarya</taxon>
        <taxon>Ascomycota</taxon>
        <taxon>Pezizomycotina</taxon>
        <taxon>Eurotiomycetes</taxon>
        <taxon>Eurotiomycetidae</taxon>
        <taxon>Eurotiales</taxon>
        <taxon>Thermoascaceae</taxon>
        <taxon>Paecilomyces</taxon>
    </lineage>
</organism>
<feature type="compositionally biased region" description="Gly residues" evidence="12">
    <location>
        <begin position="1085"/>
        <end position="1099"/>
    </location>
</feature>
<evidence type="ECO:0000256" key="4">
    <source>
        <dbReference type="ARBA" id="ARBA00022691"/>
    </source>
</evidence>
<dbReference type="InterPro" id="IPR002935">
    <property type="entry name" value="SAM_O-MeTrfase"/>
</dbReference>
<protein>
    <submittedName>
        <fullName evidence="14">C6 transcription factor, putative</fullName>
    </submittedName>
</protein>
<dbReference type="eggNOG" id="KOG1663">
    <property type="taxonomic scope" value="Eukaryota"/>
</dbReference>
<dbReference type="SMART" id="SM00906">
    <property type="entry name" value="Fungal_trans"/>
    <property type="match status" value="1"/>
</dbReference>
<feature type="domain" description="Xylanolytic transcriptional activator regulatory" evidence="13">
    <location>
        <begin position="1238"/>
        <end position="1311"/>
    </location>
</feature>
<keyword evidence="7" id="KW-0805">Transcription regulation</keyword>
<dbReference type="Pfam" id="PF11951">
    <property type="entry name" value="Fungal_trans_2"/>
    <property type="match status" value="1"/>
</dbReference>
<dbReference type="EMBL" id="BAUL01000306">
    <property type="protein sequence ID" value="GAD99597.1"/>
    <property type="molecule type" value="Genomic_DNA"/>
</dbReference>
<evidence type="ECO:0000256" key="5">
    <source>
        <dbReference type="ARBA" id="ARBA00022723"/>
    </source>
</evidence>
<feature type="compositionally biased region" description="Polar residues" evidence="12">
    <location>
        <begin position="1002"/>
        <end position="1024"/>
    </location>
</feature>
<dbReference type="CDD" id="cd02440">
    <property type="entry name" value="AdoMet_MTases"/>
    <property type="match status" value="1"/>
</dbReference>
<comment type="similarity">
    <text evidence="11">Belongs to the class I-like SAM-binding methyltransferase superfamily. Cation-dependent O-methyltransferase family.</text>
</comment>
<name>V5GF65_BYSSN</name>
<dbReference type="GO" id="GO:0008270">
    <property type="term" value="F:zinc ion binding"/>
    <property type="evidence" value="ECO:0007669"/>
    <property type="project" value="InterPro"/>
</dbReference>
<evidence type="ECO:0000256" key="2">
    <source>
        <dbReference type="ARBA" id="ARBA00022603"/>
    </source>
</evidence>
<gene>
    <name evidence="14" type="ORF">PVAR5_8317</name>
</gene>
<dbReference type="PANTHER" id="PTHR47782:SF12">
    <property type="entry name" value="ZN(II)2CYS6 TRANSCRIPTION FACTOR (EUROFUNG)"/>
    <property type="match status" value="1"/>
</dbReference>
<keyword evidence="9" id="KW-0804">Transcription</keyword>
<dbReference type="GO" id="GO:0043565">
    <property type="term" value="F:sequence-specific DNA binding"/>
    <property type="evidence" value="ECO:0007669"/>
    <property type="project" value="TreeGrafter"/>
</dbReference>
<dbReference type="InterPro" id="IPR036291">
    <property type="entry name" value="NAD(P)-bd_dom_sf"/>
</dbReference>
<dbReference type="CDD" id="cd12148">
    <property type="entry name" value="fungal_TF_MHR"/>
    <property type="match status" value="1"/>
</dbReference>